<protein>
    <submittedName>
        <fullName evidence="1">Transposase</fullName>
    </submittedName>
</protein>
<dbReference type="Proteomes" id="UP001161294">
    <property type="component" value="Unassembled WGS sequence"/>
</dbReference>
<dbReference type="EMBL" id="JAOCJW010000104">
    <property type="protein sequence ID" value="MDH2007485.1"/>
    <property type="molecule type" value="Genomic_DNA"/>
</dbReference>
<name>A0AA42W6B8_9BURK</name>
<proteinExistence type="predicted"/>
<dbReference type="Pfam" id="PF01527">
    <property type="entry name" value="HTH_Tnp_1"/>
    <property type="match status" value="1"/>
</dbReference>
<reference evidence="1" key="1">
    <citation type="submission" date="2022-09" db="EMBL/GenBank/DDBJ databases">
        <title>Intensive care unit water sources are persistently colonized with multi-drug resistant bacteria and are the site of extensive horizontal gene transfer of antibiotic resistance genes.</title>
        <authorList>
            <person name="Diorio-Toth L."/>
        </authorList>
    </citation>
    <scope>NUCLEOTIDE SEQUENCE</scope>
    <source>
        <strain evidence="1">GD03686</strain>
    </source>
</reference>
<dbReference type="InterPro" id="IPR002514">
    <property type="entry name" value="Transposase_8"/>
</dbReference>
<sequence length="135" mass="14298">MEQFSNDGRPRRREYSKAFKAQVVAACAQPGASVGGVALSQGLHANMVHRWIREAGPVRAQPGVCSDAEPGFISLPLTAMADSTHEEQALAALPPSAPLPPPSASVHVRLQRGELVVSLQCPLGQCGALLREVLR</sequence>
<organism evidence="1 2">
    <name type="scientific">Comamonas aquatica</name>
    <dbReference type="NCBI Taxonomy" id="225991"/>
    <lineage>
        <taxon>Bacteria</taxon>
        <taxon>Pseudomonadati</taxon>
        <taxon>Pseudomonadota</taxon>
        <taxon>Betaproteobacteria</taxon>
        <taxon>Burkholderiales</taxon>
        <taxon>Comamonadaceae</taxon>
        <taxon>Comamonas</taxon>
    </lineage>
</organism>
<dbReference type="GO" id="GO:0004803">
    <property type="term" value="F:transposase activity"/>
    <property type="evidence" value="ECO:0007669"/>
    <property type="project" value="InterPro"/>
</dbReference>
<comment type="caution">
    <text evidence="1">The sequence shown here is derived from an EMBL/GenBank/DDBJ whole genome shotgun (WGS) entry which is preliminary data.</text>
</comment>
<evidence type="ECO:0000313" key="2">
    <source>
        <dbReference type="Proteomes" id="UP001161294"/>
    </source>
</evidence>
<dbReference type="SUPFAM" id="SSF46689">
    <property type="entry name" value="Homeodomain-like"/>
    <property type="match status" value="1"/>
</dbReference>
<dbReference type="GO" id="GO:0003677">
    <property type="term" value="F:DNA binding"/>
    <property type="evidence" value="ECO:0007669"/>
    <property type="project" value="InterPro"/>
</dbReference>
<dbReference type="AlphaFoldDB" id="A0AA42W6B8"/>
<dbReference type="GO" id="GO:0006313">
    <property type="term" value="P:DNA transposition"/>
    <property type="evidence" value="ECO:0007669"/>
    <property type="project" value="InterPro"/>
</dbReference>
<dbReference type="RefSeq" id="WP_003062320.1">
    <property type="nucleotide sequence ID" value="NZ_CP104279.1"/>
</dbReference>
<evidence type="ECO:0000313" key="1">
    <source>
        <dbReference type="EMBL" id="MDH2007485.1"/>
    </source>
</evidence>
<dbReference type="InterPro" id="IPR009057">
    <property type="entry name" value="Homeodomain-like_sf"/>
</dbReference>
<gene>
    <name evidence="1" type="ORF">N5J23_18505</name>
</gene>
<dbReference type="NCBIfam" id="NF047595">
    <property type="entry name" value="IS66_ISRel24_TnpA"/>
    <property type="match status" value="1"/>
</dbReference>
<accession>A0AA42W6B8</accession>